<keyword evidence="12" id="KW-1185">Reference proteome</keyword>
<evidence type="ECO:0000256" key="4">
    <source>
        <dbReference type="ARBA" id="ARBA00022692"/>
    </source>
</evidence>
<evidence type="ECO:0000259" key="10">
    <source>
        <dbReference type="Pfam" id="PF01618"/>
    </source>
</evidence>
<protein>
    <submittedName>
        <fullName evidence="11">MotA/TolQ/ExbB proton channel family protein</fullName>
    </submittedName>
</protein>
<evidence type="ECO:0000256" key="3">
    <source>
        <dbReference type="ARBA" id="ARBA00022475"/>
    </source>
</evidence>
<dbReference type="InterPro" id="IPR002898">
    <property type="entry name" value="MotA_ExbB_proton_chnl"/>
</dbReference>
<feature type="transmembrane region" description="Helical" evidence="9">
    <location>
        <begin position="118"/>
        <end position="136"/>
    </location>
</feature>
<keyword evidence="6 9" id="KW-1133">Transmembrane helix</keyword>
<feature type="transmembrane region" description="Helical" evidence="9">
    <location>
        <begin position="156"/>
        <end position="182"/>
    </location>
</feature>
<evidence type="ECO:0000256" key="9">
    <source>
        <dbReference type="SAM" id="Phobius"/>
    </source>
</evidence>
<evidence type="ECO:0000256" key="7">
    <source>
        <dbReference type="ARBA" id="ARBA00023136"/>
    </source>
</evidence>
<evidence type="ECO:0000256" key="2">
    <source>
        <dbReference type="ARBA" id="ARBA00022448"/>
    </source>
</evidence>
<sequence length="216" mass="23574">MLSQALEWLKLGGPAMLVLVLMSIAAMTLTIVKVWEFFEHRYGDERFVEPLLSAWRSGGAEAQIAALRTHPSPLAQLMIEAIDGLRRYGPSEALREQIAQQAADRLASARTLLRPLEVIGQLAPLVGLLGTVLGMIEAFQRLQAAGDRVDPAILSGGIWEALLTTAAGLIVAIPTIAVLNWLERRVERLHQAMESALTRLFARPQADLDVTRKPGA</sequence>
<keyword evidence="2 8" id="KW-0813">Transport</keyword>
<dbReference type="EMBL" id="JAVRIC010000002">
    <property type="protein sequence ID" value="MDT0496104.1"/>
    <property type="molecule type" value="Genomic_DNA"/>
</dbReference>
<feature type="domain" description="MotA/TolQ/ExbB proton channel" evidence="10">
    <location>
        <begin position="74"/>
        <end position="194"/>
    </location>
</feature>
<keyword evidence="7 9" id="KW-0472">Membrane</keyword>
<evidence type="ECO:0000256" key="1">
    <source>
        <dbReference type="ARBA" id="ARBA00004651"/>
    </source>
</evidence>
<comment type="subcellular location">
    <subcellularLocation>
        <location evidence="1">Cell membrane</location>
        <topology evidence="1">Multi-pass membrane protein</topology>
    </subcellularLocation>
    <subcellularLocation>
        <location evidence="8">Membrane</location>
        <topology evidence="8">Multi-pass membrane protein</topology>
    </subcellularLocation>
</comment>
<dbReference type="PANTHER" id="PTHR30625">
    <property type="entry name" value="PROTEIN TOLQ"/>
    <property type="match status" value="1"/>
</dbReference>
<dbReference type="InterPro" id="IPR050790">
    <property type="entry name" value="ExbB/TolQ_transport"/>
</dbReference>
<name>A0ABU2WFN4_9GAMM</name>
<feature type="transmembrane region" description="Helical" evidence="9">
    <location>
        <begin position="12"/>
        <end position="32"/>
    </location>
</feature>
<reference evidence="11 12" key="1">
    <citation type="submission" date="2023-09" db="EMBL/GenBank/DDBJ databases">
        <authorList>
            <person name="Rey-Velasco X."/>
        </authorList>
    </citation>
    <scope>NUCLEOTIDE SEQUENCE [LARGE SCALE GENOMIC DNA]</scope>
    <source>
        <strain evidence="11 12">W345</strain>
    </source>
</reference>
<keyword evidence="4 9" id="KW-0812">Transmembrane</keyword>
<dbReference type="PANTHER" id="PTHR30625:SF15">
    <property type="entry name" value="BIOPOLYMER TRANSPORT PROTEIN EXBB"/>
    <property type="match status" value="1"/>
</dbReference>
<proteinExistence type="inferred from homology"/>
<dbReference type="Proteomes" id="UP001254608">
    <property type="component" value="Unassembled WGS sequence"/>
</dbReference>
<comment type="similarity">
    <text evidence="8">Belongs to the exbB/tolQ family.</text>
</comment>
<keyword evidence="5 8" id="KW-0653">Protein transport</keyword>
<organism evidence="11 12">
    <name type="scientific">Banduia mediterranea</name>
    <dbReference type="NCBI Taxonomy" id="3075609"/>
    <lineage>
        <taxon>Bacteria</taxon>
        <taxon>Pseudomonadati</taxon>
        <taxon>Pseudomonadota</taxon>
        <taxon>Gammaproteobacteria</taxon>
        <taxon>Nevskiales</taxon>
        <taxon>Algiphilaceae</taxon>
        <taxon>Banduia</taxon>
    </lineage>
</organism>
<comment type="caution">
    <text evidence="11">The sequence shown here is derived from an EMBL/GenBank/DDBJ whole genome shotgun (WGS) entry which is preliminary data.</text>
</comment>
<keyword evidence="3" id="KW-1003">Cell membrane</keyword>
<evidence type="ECO:0000256" key="6">
    <source>
        <dbReference type="ARBA" id="ARBA00022989"/>
    </source>
</evidence>
<evidence type="ECO:0000256" key="8">
    <source>
        <dbReference type="RuleBase" id="RU004057"/>
    </source>
</evidence>
<evidence type="ECO:0000313" key="11">
    <source>
        <dbReference type="EMBL" id="MDT0496104.1"/>
    </source>
</evidence>
<evidence type="ECO:0000256" key="5">
    <source>
        <dbReference type="ARBA" id="ARBA00022927"/>
    </source>
</evidence>
<gene>
    <name evidence="11" type="ORF">RM530_01815</name>
</gene>
<accession>A0ABU2WFN4</accession>
<evidence type="ECO:0000313" key="12">
    <source>
        <dbReference type="Proteomes" id="UP001254608"/>
    </source>
</evidence>
<dbReference type="RefSeq" id="WP_311363496.1">
    <property type="nucleotide sequence ID" value="NZ_JAVRIC010000002.1"/>
</dbReference>
<dbReference type="Pfam" id="PF01618">
    <property type="entry name" value="MotA_ExbB"/>
    <property type="match status" value="1"/>
</dbReference>